<dbReference type="InterPro" id="IPR032675">
    <property type="entry name" value="LRR_dom_sf"/>
</dbReference>
<dbReference type="STRING" id="1526.SAMN02910262_00104"/>
<dbReference type="RefSeq" id="WP_074647745.1">
    <property type="nucleotide sequence ID" value="NZ_FOIL01000001.1"/>
</dbReference>
<dbReference type="EMBL" id="FOIL01000001">
    <property type="protein sequence ID" value="SES89310.1"/>
    <property type="molecule type" value="Genomic_DNA"/>
</dbReference>
<protein>
    <submittedName>
        <fullName evidence="2">Leucine rich repeat-containing protein</fullName>
    </submittedName>
</protein>
<accession>A0A1I0A7U5</accession>
<dbReference type="PROSITE" id="PS51257">
    <property type="entry name" value="PROKAR_LIPOPROTEIN"/>
    <property type="match status" value="1"/>
</dbReference>
<proteinExistence type="predicted"/>
<dbReference type="PANTHER" id="PTHR45661:SF3">
    <property type="entry name" value="IG-LIKE DOMAIN-CONTAINING PROTEIN"/>
    <property type="match status" value="1"/>
</dbReference>
<dbReference type="eggNOG" id="COG4886">
    <property type="taxonomic scope" value="Bacteria"/>
</dbReference>
<feature type="signal peptide" evidence="1">
    <location>
        <begin position="1"/>
        <end position="18"/>
    </location>
</feature>
<feature type="chain" id="PRO_5038611138" evidence="1">
    <location>
        <begin position="19"/>
        <end position="494"/>
    </location>
</feature>
<keyword evidence="1" id="KW-0732">Signal</keyword>
<sequence>MKKRLGYLMIIGSIAALAATAGCGGSGAADSSAAPVSAEGAVSGAETAAGAIGESGAAGEETAVQETTSETVQVKDYTERAVVTEDRLTWEYNDSTATIRIRGTGPMKDYGGSLFAEHDYEGDYPPWIEYKDKAQHVIVDEGITGIGKCAFLNFTALESTELPKSLDYVGEASFYYCEKLNNVTMPHVRILEKDCFAVSSIGGNTGRIVIPEGCEYIDQYAFADIDSRVSVVFPSTLKDMAPSAFLNYPISAYDVAEGNERYMSKDGILYSRDGKTIYRVPNLNGKTGYEIPEGVETLAPVSFKNLTEITRIRIPSSVKEMSEAFGGNHKLESFELAENNPLFKAVDGVLFTKDGKEMISYPQAKNDEIYSIPAGTEHLKPGAIHLSPFRVIYFPSSYIGPQEIEPVPGIYAGELKEAHYAEGIKVIGPQSMAYCEGLETLYFPNSLKKIGKQAFITAAGLKDIYYEGTEAEWKAVEIEEGNEFLTQATVHFSK</sequence>
<dbReference type="Gene3D" id="3.80.10.10">
    <property type="entry name" value="Ribonuclease Inhibitor"/>
    <property type="match status" value="2"/>
</dbReference>
<dbReference type="PANTHER" id="PTHR45661">
    <property type="entry name" value="SURFACE ANTIGEN"/>
    <property type="match status" value="1"/>
</dbReference>
<name>A0A1I0A7U5_9FIRM</name>
<dbReference type="InterPro" id="IPR026906">
    <property type="entry name" value="LRR_5"/>
</dbReference>
<keyword evidence="3" id="KW-1185">Reference proteome</keyword>
<dbReference type="AlphaFoldDB" id="A0A1I0A7U5"/>
<organism evidence="2 3">
    <name type="scientific">[Clostridium] aminophilum</name>
    <dbReference type="NCBI Taxonomy" id="1526"/>
    <lineage>
        <taxon>Bacteria</taxon>
        <taxon>Bacillati</taxon>
        <taxon>Bacillota</taxon>
        <taxon>Clostridia</taxon>
        <taxon>Lachnospirales</taxon>
        <taxon>Lachnospiraceae</taxon>
    </lineage>
</organism>
<dbReference type="Pfam" id="PF13306">
    <property type="entry name" value="LRR_5"/>
    <property type="match status" value="3"/>
</dbReference>
<reference evidence="2 3" key="1">
    <citation type="submission" date="2016-10" db="EMBL/GenBank/DDBJ databases">
        <authorList>
            <person name="de Groot N.N."/>
        </authorList>
    </citation>
    <scope>NUCLEOTIDE SEQUENCE [LARGE SCALE GENOMIC DNA]</scope>
    <source>
        <strain evidence="2 3">KH1P1</strain>
    </source>
</reference>
<evidence type="ECO:0000313" key="2">
    <source>
        <dbReference type="EMBL" id="SES89310.1"/>
    </source>
</evidence>
<evidence type="ECO:0000256" key="1">
    <source>
        <dbReference type="SAM" id="SignalP"/>
    </source>
</evidence>
<dbReference type="InterPro" id="IPR053139">
    <property type="entry name" value="Surface_bspA-like"/>
</dbReference>
<dbReference type="Proteomes" id="UP000199820">
    <property type="component" value="Unassembled WGS sequence"/>
</dbReference>
<dbReference type="OrthoDB" id="1987399at2"/>
<evidence type="ECO:0000313" key="3">
    <source>
        <dbReference type="Proteomes" id="UP000199820"/>
    </source>
</evidence>
<gene>
    <name evidence="2" type="ORF">SAMN04487771_100196</name>
</gene>